<accession>A0A1H0J0M1</accession>
<keyword evidence="3" id="KW-1185">Reference proteome</keyword>
<dbReference type="InterPro" id="IPR038404">
    <property type="entry name" value="TRAP_DctP_sf"/>
</dbReference>
<dbReference type="STRING" id="91360.SAMN05660330_00104"/>
<reference evidence="2 3" key="1">
    <citation type="submission" date="2016-10" db="EMBL/GenBank/DDBJ databases">
        <authorList>
            <person name="de Groot N.N."/>
        </authorList>
    </citation>
    <scope>NUCLEOTIDE SEQUENCE [LARGE SCALE GENOMIC DNA]</scope>
    <source>
        <strain evidence="2 3">DSM 12130</strain>
    </source>
</reference>
<dbReference type="PANTHER" id="PTHR33376">
    <property type="match status" value="1"/>
</dbReference>
<proteinExistence type="predicted"/>
<dbReference type="PANTHER" id="PTHR33376:SF4">
    <property type="entry name" value="SIALIC ACID-BINDING PERIPLASMIC PROTEIN SIAP"/>
    <property type="match status" value="1"/>
</dbReference>
<dbReference type="GO" id="GO:0055085">
    <property type="term" value="P:transmembrane transport"/>
    <property type="evidence" value="ECO:0007669"/>
    <property type="project" value="InterPro"/>
</dbReference>
<sequence length="348" mass="39352">MKSCKVVLLVLVFLVCVSCGGDMVWGKDDPLARWQPDFDPTGAKYVYLLSCVGHPAIEGVAAGYRIRDRLWRETNGQLYVDFRPLSQLGGEKDVINKLKFGAVQGMMSSSVAAANIAPKLGIVNLPYVVDTFEKLNDFRNNEKLWGPFRDAALAQNIQVLDFTGYGSYGWATTTPVATVEEGRRVNFRIAQAPVNIDSYKAWGLKFSVLPWPDVPQALQTGVIDGLDHTPIVCNISKKFTVARYYTELNYAQGLYVHLVNRKWLNSLPEELRKIFLAVVKEESHDAREMTKKQQLAQVEAARADGVTFLKLNHESDAFMREKSEQVYRIWEKKVGPSYLELVRKELKR</sequence>
<keyword evidence="1" id="KW-0732">Signal</keyword>
<dbReference type="AlphaFoldDB" id="A0A1H0J0M1"/>
<protein>
    <submittedName>
        <fullName evidence="2">TRAP-type C4-dicarboxylate transport system, substrate-binding protein</fullName>
    </submittedName>
</protein>
<dbReference type="InterPro" id="IPR018389">
    <property type="entry name" value="DctP_fam"/>
</dbReference>
<gene>
    <name evidence="2" type="ORF">SAMN05660330_00104</name>
</gene>
<dbReference type="NCBIfam" id="NF037995">
    <property type="entry name" value="TRAP_S1"/>
    <property type="match status" value="1"/>
</dbReference>
<evidence type="ECO:0000313" key="3">
    <source>
        <dbReference type="Proteomes" id="UP000199073"/>
    </source>
</evidence>
<organism evidence="2 3">
    <name type="scientific">Desulforhopalus singaporensis</name>
    <dbReference type="NCBI Taxonomy" id="91360"/>
    <lineage>
        <taxon>Bacteria</taxon>
        <taxon>Pseudomonadati</taxon>
        <taxon>Thermodesulfobacteriota</taxon>
        <taxon>Desulfobulbia</taxon>
        <taxon>Desulfobulbales</taxon>
        <taxon>Desulfocapsaceae</taxon>
        <taxon>Desulforhopalus</taxon>
    </lineage>
</organism>
<dbReference type="Gene3D" id="3.40.190.170">
    <property type="entry name" value="Bacterial extracellular solute-binding protein, family 7"/>
    <property type="match status" value="1"/>
</dbReference>
<evidence type="ECO:0000313" key="2">
    <source>
        <dbReference type="EMBL" id="SDO37318.1"/>
    </source>
</evidence>
<dbReference type="EMBL" id="FNJI01000001">
    <property type="protein sequence ID" value="SDO37318.1"/>
    <property type="molecule type" value="Genomic_DNA"/>
</dbReference>
<dbReference type="Proteomes" id="UP000199073">
    <property type="component" value="Unassembled WGS sequence"/>
</dbReference>
<dbReference type="CDD" id="cd13603">
    <property type="entry name" value="PBP2_TRAP_Siap_TeaA_like"/>
    <property type="match status" value="1"/>
</dbReference>
<dbReference type="OrthoDB" id="5401313at2"/>
<evidence type="ECO:0000256" key="1">
    <source>
        <dbReference type="ARBA" id="ARBA00022729"/>
    </source>
</evidence>
<dbReference type="Pfam" id="PF03480">
    <property type="entry name" value="DctP"/>
    <property type="match status" value="1"/>
</dbReference>
<name>A0A1H0J0M1_9BACT</name>